<evidence type="ECO:0000256" key="12">
    <source>
        <dbReference type="PROSITE-ProRule" id="PRU00175"/>
    </source>
</evidence>
<dbReference type="OrthoDB" id="1630758at2759"/>
<dbReference type="PANTHER" id="PTHR10131:SF157">
    <property type="entry name" value="RECEPTOR-ASSOCIATED FACTOR, PUTATIVE-RELATED"/>
    <property type="match status" value="1"/>
</dbReference>
<evidence type="ECO:0000256" key="5">
    <source>
        <dbReference type="ARBA" id="ARBA00022679"/>
    </source>
</evidence>
<dbReference type="GO" id="GO:0043122">
    <property type="term" value="P:regulation of canonical NF-kappaB signal transduction"/>
    <property type="evidence" value="ECO:0007669"/>
    <property type="project" value="TreeGrafter"/>
</dbReference>
<comment type="pathway">
    <text evidence="2">Protein modification; protein ubiquitination.</text>
</comment>
<dbReference type="SMART" id="SM00184">
    <property type="entry name" value="RING"/>
    <property type="match status" value="1"/>
</dbReference>
<proteinExistence type="predicted"/>
<keyword evidence="7 12" id="KW-0863">Zinc-finger</keyword>
<evidence type="ECO:0000313" key="16">
    <source>
        <dbReference type="Proteomes" id="UP001152759"/>
    </source>
</evidence>
<keyword evidence="6" id="KW-0479">Metal-binding</keyword>
<dbReference type="CDD" id="cd16634">
    <property type="entry name" value="mRING-HC-C3HC3D_Nrdp1"/>
    <property type="match status" value="1"/>
</dbReference>
<evidence type="ECO:0000256" key="11">
    <source>
        <dbReference type="ARBA" id="ARBA00031762"/>
    </source>
</evidence>
<dbReference type="PROSITE" id="PS50089">
    <property type="entry name" value="ZF_RING_2"/>
    <property type="match status" value="1"/>
</dbReference>
<dbReference type="KEGG" id="btab:109029939"/>
<comment type="catalytic activity">
    <reaction evidence="1">
        <text>S-ubiquitinyl-[E2 ubiquitin-conjugating enzyme]-L-cysteine + [acceptor protein]-L-lysine = [E2 ubiquitin-conjugating enzyme]-L-cysteine + N(6)-ubiquitinyl-[acceptor protein]-L-lysine.</text>
        <dbReference type="EC" id="2.3.2.27"/>
    </reaction>
</comment>
<dbReference type="InterPro" id="IPR015036">
    <property type="entry name" value="NRDP1"/>
</dbReference>
<dbReference type="SUPFAM" id="SSF160088">
    <property type="entry name" value="NRDP1 C-terminal domain-like"/>
    <property type="match status" value="1"/>
</dbReference>
<evidence type="ECO:0000256" key="4">
    <source>
        <dbReference type="ARBA" id="ARBA00015711"/>
    </source>
</evidence>
<feature type="coiled-coil region" evidence="13">
    <location>
        <begin position="135"/>
        <end position="169"/>
    </location>
</feature>
<dbReference type="InterPro" id="IPR017907">
    <property type="entry name" value="Znf_RING_CS"/>
</dbReference>
<keyword evidence="16" id="KW-1185">Reference proteome</keyword>
<feature type="domain" description="RING-type" evidence="14">
    <location>
        <begin position="18"/>
        <end position="57"/>
    </location>
</feature>
<dbReference type="SMART" id="SM00504">
    <property type="entry name" value="Ubox"/>
    <property type="match status" value="1"/>
</dbReference>
<accession>A0A9P0A8J6</accession>
<dbReference type="InterPro" id="IPR037255">
    <property type="entry name" value="NRDP1_C"/>
</dbReference>
<evidence type="ECO:0000256" key="7">
    <source>
        <dbReference type="ARBA" id="ARBA00022771"/>
    </source>
</evidence>
<keyword evidence="5" id="KW-0808">Transferase</keyword>
<dbReference type="InterPro" id="IPR003613">
    <property type="entry name" value="Ubox_domain"/>
</dbReference>
<evidence type="ECO:0000256" key="6">
    <source>
        <dbReference type="ARBA" id="ARBA00022723"/>
    </source>
</evidence>
<dbReference type="GO" id="GO:0061630">
    <property type="term" value="F:ubiquitin protein ligase activity"/>
    <property type="evidence" value="ECO:0007669"/>
    <property type="project" value="UniProtKB-EC"/>
</dbReference>
<dbReference type="EMBL" id="OU963864">
    <property type="protein sequence ID" value="CAH0386478.1"/>
    <property type="molecule type" value="Genomic_DNA"/>
</dbReference>
<evidence type="ECO:0000256" key="3">
    <source>
        <dbReference type="ARBA" id="ARBA00012483"/>
    </source>
</evidence>
<dbReference type="AlphaFoldDB" id="A0A9P0A8J6"/>
<keyword evidence="8" id="KW-0833">Ubl conjugation pathway</keyword>
<dbReference type="Proteomes" id="UP001152759">
    <property type="component" value="Chromosome 3"/>
</dbReference>
<keyword evidence="9" id="KW-0862">Zinc</keyword>
<name>A0A9P0A8J6_BEMTA</name>
<evidence type="ECO:0000256" key="8">
    <source>
        <dbReference type="ARBA" id="ARBA00022786"/>
    </source>
</evidence>
<dbReference type="Pfam" id="PF13923">
    <property type="entry name" value="zf-C3HC4_2"/>
    <property type="match status" value="1"/>
</dbReference>
<dbReference type="PANTHER" id="PTHR10131">
    <property type="entry name" value="TNF RECEPTOR ASSOCIATED FACTOR"/>
    <property type="match status" value="1"/>
</dbReference>
<protein>
    <recommendedName>
        <fullName evidence="4">E3 ubiquitin-protein ligase NRDP1</fullName>
        <ecNumber evidence="3">2.3.2.27</ecNumber>
    </recommendedName>
    <alternativeName>
        <fullName evidence="10">RING finger protein 41</fullName>
    </alternativeName>
    <alternativeName>
        <fullName evidence="11">RING-type E3 ubiquitin transferase NRDP1</fullName>
    </alternativeName>
</protein>
<dbReference type="SUPFAM" id="SSF49599">
    <property type="entry name" value="TRAF domain-like"/>
    <property type="match status" value="1"/>
</dbReference>
<dbReference type="SUPFAM" id="SSF57850">
    <property type="entry name" value="RING/U-box"/>
    <property type="match status" value="1"/>
</dbReference>
<evidence type="ECO:0000313" key="15">
    <source>
        <dbReference type="EMBL" id="CAH0386478.1"/>
    </source>
</evidence>
<dbReference type="GO" id="GO:0016567">
    <property type="term" value="P:protein ubiquitination"/>
    <property type="evidence" value="ECO:0007669"/>
    <property type="project" value="InterPro"/>
</dbReference>
<evidence type="ECO:0000256" key="13">
    <source>
        <dbReference type="SAM" id="Coils"/>
    </source>
</evidence>
<dbReference type="Gene3D" id="3.30.40.10">
    <property type="entry name" value="Zinc/RING finger domain, C3HC4 (zinc finger)"/>
    <property type="match status" value="2"/>
</dbReference>
<evidence type="ECO:0000256" key="1">
    <source>
        <dbReference type="ARBA" id="ARBA00000900"/>
    </source>
</evidence>
<dbReference type="Pfam" id="PF08941">
    <property type="entry name" value="USP8_interact"/>
    <property type="match status" value="1"/>
</dbReference>
<evidence type="ECO:0000256" key="10">
    <source>
        <dbReference type="ARBA" id="ARBA00030556"/>
    </source>
</evidence>
<gene>
    <name evidence="15" type="ORF">BEMITA_LOCUS5592</name>
</gene>
<reference evidence="15" key="1">
    <citation type="submission" date="2021-12" db="EMBL/GenBank/DDBJ databases">
        <authorList>
            <person name="King R."/>
        </authorList>
    </citation>
    <scope>NUCLEOTIDE SEQUENCE</scope>
</reference>
<sequence>MGFELTRFSEDVDEELVCPICSAVLEDPVQAPICEHAFCKECIHEWLSRQPTCPVDRQALFTPQLKPVPRILKNLLSRLNISCDNASYGCTAILKLDQLSSHLSECEHNPKRPVLCEQGCGLVTPMDEVKDHNCVRELRSLIHKQQQKLSDMQQEMSEHRFQISEQKRELDLLKEFMRAMRMANPTMQALADEMEREEVIRWSTSLTRARVTRWGGMISTPDELLQVVIKRSLSESGCPPHIVDELMENCHETNWPPGLSSLETRQNNRRHYESYVCKRIPGKQAVVVLHCDNPHVNDDMMAEPGLVMIFAHGIE</sequence>
<organism evidence="15 16">
    <name type="scientific">Bemisia tabaci</name>
    <name type="common">Sweetpotato whitefly</name>
    <name type="synonym">Aleurodes tabaci</name>
    <dbReference type="NCBI Taxonomy" id="7038"/>
    <lineage>
        <taxon>Eukaryota</taxon>
        <taxon>Metazoa</taxon>
        <taxon>Ecdysozoa</taxon>
        <taxon>Arthropoda</taxon>
        <taxon>Hexapoda</taxon>
        <taxon>Insecta</taxon>
        <taxon>Pterygota</taxon>
        <taxon>Neoptera</taxon>
        <taxon>Paraneoptera</taxon>
        <taxon>Hemiptera</taxon>
        <taxon>Sternorrhyncha</taxon>
        <taxon>Aleyrodoidea</taxon>
        <taxon>Aleyrodidae</taxon>
        <taxon>Aleyrodinae</taxon>
        <taxon>Bemisia</taxon>
    </lineage>
</organism>
<evidence type="ECO:0000256" key="9">
    <source>
        <dbReference type="ARBA" id="ARBA00022833"/>
    </source>
</evidence>
<dbReference type="InterPro" id="IPR001841">
    <property type="entry name" value="Znf_RING"/>
</dbReference>
<dbReference type="InterPro" id="IPR013083">
    <property type="entry name" value="Znf_RING/FYVE/PHD"/>
</dbReference>
<keyword evidence="13" id="KW-0175">Coiled coil</keyword>
<dbReference type="PROSITE" id="PS00518">
    <property type="entry name" value="ZF_RING_1"/>
    <property type="match status" value="1"/>
</dbReference>
<dbReference type="EC" id="2.3.2.27" evidence="3"/>
<evidence type="ECO:0000256" key="2">
    <source>
        <dbReference type="ARBA" id="ARBA00004906"/>
    </source>
</evidence>
<dbReference type="GO" id="GO:0008270">
    <property type="term" value="F:zinc ion binding"/>
    <property type="evidence" value="ECO:0007669"/>
    <property type="project" value="UniProtKB-KW"/>
</dbReference>
<evidence type="ECO:0000259" key="14">
    <source>
        <dbReference type="PROSITE" id="PS50089"/>
    </source>
</evidence>